<evidence type="ECO:0000256" key="2">
    <source>
        <dbReference type="SAM" id="MobiDB-lite"/>
    </source>
</evidence>
<protein>
    <recommendedName>
        <fullName evidence="5">USP domain-containing protein</fullName>
    </recommendedName>
</protein>
<dbReference type="Gene3D" id="3.90.70.10">
    <property type="entry name" value="Cysteine proteinases"/>
    <property type="match status" value="1"/>
</dbReference>
<evidence type="ECO:0008006" key="5">
    <source>
        <dbReference type="Google" id="ProtNLM"/>
    </source>
</evidence>
<feature type="compositionally biased region" description="Basic and acidic residues" evidence="2">
    <location>
        <begin position="16"/>
        <end position="37"/>
    </location>
</feature>
<gene>
    <name evidence="3" type="ORF">GCM10023116_35000</name>
</gene>
<name>A0ABP8V5Y9_9GAMM</name>
<feature type="coiled-coil region" evidence="1">
    <location>
        <begin position="259"/>
        <end position="300"/>
    </location>
</feature>
<organism evidence="3 4">
    <name type="scientific">Kistimonas scapharcae</name>
    <dbReference type="NCBI Taxonomy" id="1036133"/>
    <lineage>
        <taxon>Bacteria</taxon>
        <taxon>Pseudomonadati</taxon>
        <taxon>Pseudomonadota</taxon>
        <taxon>Gammaproteobacteria</taxon>
        <taxon>Oceanospirillales</taxon>
        <taxon>Endozoicomonadaceae</taxon>
        <taxon>Kistimonas</taxon>
    </lineage>
</organism>
<dbReference type="SUPFAM" id="SSF54001">
    <property type="entry name" value="Cysteine proteinases"/>
    <property type="match status" value="1"/>
</dbReference>
<evidence type="ECO:0000256" key="1">
    <source>
        <dbReference type="SAM" id="Coils"/>
    </source>
</evidence>
<dbReference type="RefSeq" id="WP_345197562.1">
    <property type="nucleotide sequence ID" value="NZ_BAABFL010000443.1"/>
</dbReference>
<reference evidence="4" key="1">
    <citation type="journal article" date="2019" name="Int. J. Syst. Evol. Microbiol.">
        <title>The Global Catalogue of Microorganisms (GCM) 10K type strain sequencing project: providing services to taxonomists for standard genome sequencing and annotation.</title>
        <authorList>
            <consortium name="The Broad Institute Genomics Platform"/>
            <consortium name="The Broad Institute Genome Sequencing Center for Infectious Disease"/>
            <person name="Wu L."/>
            <person name="Ma J."/>
        </authorList>
    </citation>
    <scope>NUCLEOTIDE SEQUENCE [LARGE SCALE GENOMIC DNA]</scope>
    <source>
        <strain evidence="4">JCM 17805</strain>
    </source>
</reference>
<accession>A0ABP8V5Y9</accession>
<sequence length="760" mass="87568">MAQPPSTPNQPIQYRHLPEESTDKQSEHKSIINEEQKSLSASIGLESRRSESVDASEALSLQTTKPATPESIHTSKRKSKEISRPVNIDEIKILFRDVTMRERCTEVFSLAFLNCFHSCGTQTSASVWRDVMLKRLSEFNSNADEKWAKQQPDMVKIMQFSLFVLLLYYVRYNDTKYERITRAFDELANCLKVLMARCYLIANETTLLDVLSVKDMDSKAFSIFPGIGGTDDYTSIPKRLKKHLYQETRYTYPEFIFELRKAKEEIEKIKSSKETEEIKQKKIINQIEAIEEILELTKEERNYKHLIRVQLQHPTLFAQPTATSLEKVPELSGFKNLGNTCFIGVILNGTFTCLFPIIDKHPKLEEQQGAWPIARSPDKFHHIQKQLRELYLLFTGETTDRFQSLYQTLISDLIAEAKKTTNAFSGLECVKKEPLHDWQAKGLMQQDACEFLQSVLDEVLALHQDPRFSFIYWTERTIEKGNVSVKTTFRLDENRPSNILNINVPENSTYTLQELLDHTFKERPFSGLTTCTQADLDFTASSSKVDLSEVKLTDGNESDWSITSERQMLRADCKQLEVITLNFTVPHSYASKQQFKDALLKTPHRIVYLTVIDNETMRKQKLYFEVVSSVYYEQDISATETAEEASFARSGHYLAVIEHEWGGSLLYDNENVFRQREQRSYRIDGHFGRGVPCLMMLKRISEEAAHQRIVNDTLDAHNLLDEPESRESQEGIELQIMPSSTTVEFPLNTPLLQAEEIEAV</sequence>
<dbReference type="EMBL" id="BAABFL010000443">
    <property type="protein sequence ID" value="GAA4651217.1"/>
    <property type="molecule type" value="Genomic_DNA"/>
</dbReference>
<proteinExistence type="predicted"/>
<keyword evidence="1" id="KW-0175">Coiled coil</keyword>
<dbReference type="Proteomes" id="UP001500604">
    <property type="component" value="Unassembled WGS sequence"/>
</dbReference>
<feature type="region of interest" description="Disordered" evidence="2">
    <location>
        <begin position="1"/>
        <end position="80"/>
    </location>
</feature>
<keyword evidence="4" id="KW-1185">Reference proteome</keyword>
<evidence type="ECO:0000313" key="4">
    <source>
        <dbReference type="Proteomes" id="UP001500604"/>
    </source>
</evidence>
<comment type="caution">
    <text evidence="3">The sequence shown here is derived from an EMBL/GenBank/DDBJ whole genome shotgun (WGS) entry which is preliminary data.</text>
</comment>
<dbReference type="InterPro" id="IPR038765">
    <property type="entry name" value="Papain-like_cys_pep_sf"/>
</dbReference>
<evidence type="ECO:0000313" key="3">
    <source>
        <dbReference type="EMBL" id="GAA4651217.1"/>
    </source>
</evidence>